<evidence type="ECO:0000256" key="3">
    <source>
        <dbReference type="ARBA" id="ARBA00023163"/>
    </source>
</evidence>
<dbReference type="PROSITE" id="PS00356">
    <property type="entry name" value="HTH_LACI_1"/>
    <property type="match status" value="1"/>
</dbReference>
<dbReference type="SUPFAM" id="SSF53822">
    <property type="entry name" value="Periplasmic binding protein-like I"/>
    <property type="match status" value="1"/>
</dbReference>
<dbReference type="PROSITE" id="PS50932">
    <property type="entry name" value="HTH_LACI_2"/>
    <property type="match status" value="1"/>
</dbReference>
<dbReference type="CDD" id="cd01575">
    <property type="entry name" value="PBP1_GntR"/>
    <property type="match status" value="1"/>
</dbReference>
<keyword evidence="1" id="KW-0805">Transcription regulation</keyword>
<evidence type="ECO:0000313" key="5">
    <source>
        <dbReference type="EMBL" id="PWJ21653.1"/>
    </source>
</evidence>
<gene>
    <name evidence="5" type="ORF">BCF38_10158</name>
    <name evidence="6" type="ORF">SAMN05421539_10158</name>
</gene>
<keyword evidence="7" id="KW-1185">Reference proteome</keyword>
<dbReference type="GO" id="GO:0000976">
    <property type="term" value="F:transcription cis-regulatory region binding"/>
    <property type="evidence" value="ECO:0007669"/>
    <property type="project" value="TreeGrafter"/>
</dbReference>
<dbReference type="InterPro" id="IPR000843">
    <property type="entry name" value="HTH_LacI"/>
</dbReference>
<protein>
    <submittedName>
        <fullName evidence="5">LacI family gluconate utilization system Gnt-I transcriptional repressor</fullName>
    </submittedName>
    <submittedName>
        <fullName evidence="6">LacI family transcriptional regulator, gluconate utilization system Gnt-I transcriptional repressor</fullName>
    </submittedName>
</protein>
<evidence type="ECO:0000259" key="4">
    <source>
        <dbReference type="PROSITE" id="PS50932"/>
    </source>
</evidence>
<evidence type="ECO:0000313" key="6">
    <source>
        <dbReference type="EMBL" id="SSA37931.1"/>
    </source>
</evidence>
<dbReference type="PANTHER" id="PTHR30146">
    <property type="entry name" value="LACI-RELATED TRANSCRIPTIONAL REPRESSOR"/>
    <property type="match status" value="1"/>
</dbReference>
<dbReference type="GO" id="GO:0003700">
    <property type="term" value="F:DNA-binding transcription factor activity"/>
    <property type="evidence" value="ECO:0007669"/>
    <property type="project" value="TreeGrafter"/>
</dbReference>
<evidence type="ECO:0000313" key="7">
    <source>
        <dbReference type="Proteomes" id="UP000245839"/>
    </source>
</evidence>
<organism evidence="6 8">
    <name type="scientific">Jannaschia seohaensis</name>
    <dbReference type="NCBI Taxonomy" id="475081"/>
    <lineage>
        <taxon>Bacteria</taxon>
        <taxon>Pseudomonadati</taxon>
        <taxon>Pseudomonadota</taxon>
        <taxon>Alphaproteobacteria</taxon>
        <taxon>Rhodobacterales</taxon>
        <taxon>Roseobacteraceae</taxon>
        <taxon>Jannaschia</taxon>
    </lineage>
</organism>
<dbReference type="OrthoDB" id="7170131at2"/>
<dbReference type="SUPFAM" id="SSF47413">
    <property type="entry name" value="lambda repressor-like DNA-binding domains"/>
    <property type="match status" value="1"/>
</dbReference>
<dbReference type="CDD" id="cd01392">
    <property type="entry name" value="HTH_LacI"/>
    <property type="match status" value="1"/>
</dbReference>
<dbReference type="Gene3D" id="3.40.50.2300">
    <property type="match status" value="2"/>
</dbReference>
<dbReference type="SMART" id="SM00354">
    <property type="entry name" value="HTH_LACI"/>
    <property type="match status" value="1"/>
</dbReference>
<dbReference type="InterPro" id="IPR028082">
    <property type="entry name" value="Peripla_BP_I"/>
</dbReference>
<dbReference type="EMBL" id="QGDJ01000001">
    <property type="protein sequence ID" value="PWJ21653.1"/>
    <property type="molecule type" value="Genomic_DNA"/>
</dbReference>
<dbReference type="Pfam" id="PF13377">
    <property type="entry name" value="Peripla_BP_3"/>
    <property type="match status" value="1"/>
</dbReference>
<evidence type="ECO:0000256" key="2">
    <source>
        <dbReference type="ARBA" id="ARBA00023125"/>
    </source>
</evidence>
<reference evidence="5 7" key="2">
    <citation type="submission" date="2018-03" db="EMBL/GenBank/DDBJ databases">
        <title>Genomic Encyclopedia of Archaeal and Bacterial Type Strains, Phase II (KMG-II): from individual species to whole genera.</title>
        <authorList>
            <person name="Goeker M."/>
        </authorList>
    </citation>
    <scope>NUCLEOTIDE SEQUENCE [LARGE SCALE GENOMIC DNA]</scope>
    <source>
        <strain evidence="5 7">DSM 25227</strain>
    </source>
</reference>
<name>A0A2Y9A053_9RHOB</name>
<dbReference type="Gene3D" id="1.10.260.40">
    <property type="entry name" value="lambda repressor-like DNA-binding domains"/>
    <property type="match status" value="1"/>
</dbReference>
<dbReference type="EMBL" id="UETC01000001">
    <property type="protein sequence ID" value="SSA37931.1"/>
    <property type="molecule type" value="Genomic_DNA"/>
</dbReference>
<keyword evidence="3" id="KW-0804">Transcription</keyword>
<dbReference type="InterPro" id="IPR010982">
    <property type="entry name" value="Lambda_DNA-bd_dom_sf"/>
</dbReference>
<dbReference type="InterPro" id="IPR046335">
    <property type="entry name" value="LacI/GalR-like_sensor"/>
</dbReference>
<sequence length="339" mass="36011">MAGRTDSRPTMDDIAAAAGVSQMTVSRVMRGTGQTSQEVRQRVESAARKLGYVPNRLATALRDETAPLIAVVLPTLGNRVFSEVLNGVHATLAGTGLQPVFGVTEYSVDQEETLVRDLLSWRPRGIILPGLEHSDATRAAIRASGVRVAEVMDIDGEPISVAFGLSQSAAGRATARHMLSKGYRRFGYIGSQGGLDLRAVKRFDGFRATIREAGAQIVAERVLPGASSMTDGRRETAAMLSAQDPPDAIYYSNDDLAAGGIMHCLAEGIAIPAQVALAGFNGLAFLEALPVRLTTIETPRLQMGVQAALHLIGQDKDDADTSAPRIVDLGFRLIDGDTC</sequence>
<accession>A0A2Y9A053</accession>
<dbReference type="PANTHER" id="PTHR30146:SF33">
    <property type="entry name" value="TRANSCRIPTIONAL REGULATOR"/>
    <property type="match status" value="1"/>
</dbReference>
<dbReference type="Proteomes" id="UP000251571">
    <property type="component" value="Unassembled WGS sequence"/>
</dbReference>
<feature type="domain" description="HTH lacI-type" evidence="4">
    <location>
        <begin position="9"/>
        <end position="63"/>
    </location>
</feature>
<reference evidence="6 8" key="1">
    <citation type="submission" date="2016-10" db="EMBL/GenBank/DDBJ databases">
        <authorList>
            <person name="Cai Z."/>
        </authorList>
    </citation>
    <scope>NUCLEOTIDE SEQUENCE [LARGE SCALE GENOMIC DNA]</scope>
    <source>
        <strain evidence="6 8">DSM 25227</strain>
    </source>
</reference>
<proteinExistence type="predicted"/>
<dbReference type="AlphaFoldDB" id="A0A2Y9A053"/>
<evidence type="ECO:0000256" key="1">
    <source>
        <dbReference type="ARBA" id="ARBA00023015"/>
    </source>
</evidence>
<keyword evidence="2" id="KW-0238">DNA-binding</keyword>
<dbReference type="Proteomes" id="UP000245839">
    <property type="component" value="Unassembled WGS sequence"/>
</dbReference>
<evidence type="ECO:0000313" key="8">
    <source>
        <dbReference type="Proteomes" id="UP000251571"/>
    </source>
</evidence>
<dbReference type="Pfam" id="PF00356">
    <property type="entry name" value="LacI"/>
    <property type="match status" value="1"/>
</dbReference>